<dbReference type="InterPro" id="IPR013780">
    <property type="entry name" value="Glyco_hydro_b"/>
</dbReference>
<dbReference type="Gene3D" id="3.90.400.10">
    <property type="entry name" value="Oligo-1,6-glucosidase, Domain 2"/>
    <property type="match status" value="1"/>
</dbReference>
<dbReference type="Gene3D" id="2.60.40.1180">
    <property type="entry name" value="Golgi alpha-mannosidase II"/>
    <property type="match status" value="1"/>
</dbReference>
<dbReference type="EC" id="3.2.1.20" evidence="4"/>
<dbReference type="Pfam" id="PF00128">
    <property type="entry name" value="Alpha-amylase"/>
    <property type="match status" value="1"/>
</dbReference>
<organism evidence="4 5">
    <name type="scientific">Allocatelliglobosispora scoriae</name>
    <dbReference type="NCBI Taxonomy" id="643052"/>
    <lineage>
        <taxon>Bacteria</taxon>
        <taxon>Bacillati</taxon>
        <taxon>Actinomycetota</taxon>
        <taxon>Actinomycetes</taxon>
        <taxon>Micromonosporales</taxon>
        <taxon>Micromonosporaceae</taxon>
        <taxon>Allocatelliglobosispora</taxon>
    </lineage>
</organism>
<evidence type="ECO:0000256" key="1">
    <source>
        <dbReference type="ARBA" id="ARBA00022801"/>
    </source>
</evidence>
<keyword evidence="2 4" id="KW-0326">Glycosidase</keyword>
<dbReference type="PANTHER" id="PTHR10357:SF210">
    <property type="entry name" value="MALTODEXTRIN GLUCOSIDASE"/>
    <property type="match status" value="1"/>
</dbReference>
<sequence>MYLLHEPHHDGSSLYVSDARPSPGDKISLWVRVPAEFLVVSVHARTTVDGEPRFLEAVPDPTIAATLQELRGSSAGEPDTWWRVELELHNPVTHYRFYLRRPDGEPLWLTAAGLLDHDLPDATDFRIATYEAPADWVRDAVIYQIFPDRFARSAAADGRELPDWAIACDWDTTPVIGRGPGTAEQIFGGDLDGIIEHLDHIESLGADTVYLTPIFPARSNHRYDASTFDAVDPLLGGDEALGRLADAVHARGMRLVGDITTNHCGAGHEWFTTALADPDAPERAMFYWSPDGDYVSWNGVRSLPKLNWNAELTRERMIGVLRRWLPMFDGWRVDVANMTGRYRTDDLTHEVAANLRAALSETAPEAMFVAEHMHDSTSDLDRDGWQGTMNYGGFTRPVWTWLAGPDTPAEFMGVPGGIPARGGESAYATIRAFGGRVSWRSLQHSWLLLDSHDAARIRTVTGSNARQIAAVALQATLPGPPMIFAGSEFGLTGWNGESSRTPMPWNRPGDRDESILAAYRALLGLRRSCEALRTGGLRWAYVSADVLAFLRETATETVLVAVRRGAGDAVALPGLGSGTALFGGVDLVDGVLPAVSEASAQIWRLV</sequence>
<evidence type="ECO:0000313" key="4">
    <source>
        <dbReference type="EMBL" id="MBB5870428.1"/>
    </source>
</evidence>
<dbReference type="RefSeq" id="WP_246466406.1">
    <property type="nucleotide sequence ID" value="NZ_JACHMN010000002.1"/>
</dbReference>
<evidence type="ECO:0000256" key="2">
    <source>
        <dbReference type="ARBA" id="ARBA00023295"/>
    </source>
</evidence>
<dbReference type="AlphaFoldDB" id="A0A841BSR0"/>
<dbReference type="Proteomes" id="UP000587527">
    <property type="component" value="Unassembled WGS sequence"/>
</dbReference>
<keyword evidence="1 4" id="KW-0378">Hydrolase</keyword>
<dbReference type="InterPro" id="IPR017853">
    <property type="entry name" value="GH"/>
</dbReference>
<dbReference type="CDD" id="cd02857">
    <property type="entry name" value="E_set_CDase_PDE_N"/>
    <property type="match status" value="1"/>
</dbReference>
<dbReference type="EMBL" id="JACHMN010000002">
    <property type="protein sequence ID" value="MBB5870428.1"/>
    <property type="molecule type" value="Genomic_DNA"/>
</dbReference>
<dbReference type="CDD" id="cd11338">
    <property type="entry name" value="AmyAc_CMD"/>
    <property type="match status" value="1"/>
</dbReference>
<dbReference type="GO" id="GO:0005975">
    <property type="term" value="P:carbohydrate metabolic process"/>
    <property type="evidence" value="ECO:0007669"/>
    <property type="project" value="InterPro"/>
</dbReference>
<dbReference type="SUPFAM" id="SSF51445">
    <property type="entry name" value="(Trans)glycosidases"/>
    <property type="match status" value="1"/>
</dbReference>
<dbReference type="InterPro" id="IPR004185">
    <property type="entry name" value="Glyco_hydro_13_lg-like_dom"/>
</dbReference>
<dbReference type="InterPro" id="IPR045857">
    <property type="entry name" value="O16G_dom_2"/>
</dbReference>
<evidence type="ECO:0000259" key="3">
    <source>
        <dbReference type="SMART" id="SM00642"/>
    </source>
</evidence>
<reference evidence="4 5" key="1">
    <citation type="submission" date="2020-08" db="EMBL/GenBank/DDBJ databases">
        <title>Sequencing the genomes of 1000 actinobacteria strains.</title>
        <authorList>
            <person name="Klenk H.-P."/>
        </authorList>
    </citation>
    <scope>NUCLEOTIDE SEQUENCE [LARGE SCALE GENOMIC DNA]</scope>
    <source>
        <strain evidence="4 5">DSM 45362</strain>
    </source>
</reference>
<gene>
    <name evidence="4" type="ORF">F4553_003807</name>
</gene>
<dbReference type="Gene3D" id="3.20.20.80">
    <property type="entry name" value="Glycosidases"/>
    <property type="match status" value="1"/>
</dbReference>
<keyword evidence="5" id="KW-1185">Reference proteome</keyword>
<feature type="domain" description="Glycosyl hydrolase family 13 catalytic" evidence="3">
    <location>
        <begin position="144"/>
        <end position="526"/>
    </location>
</feature>
<accession>A0A841BSR0</accession>
<proteinExistence type="predicted"/>
<comment type="caution">
    <text evidence="4">The sequence shown here is derived from an EMBL/GenBank/DDBJ whole genome shotgun (WGS) entry which is preliminary data.</text>
</comment>
<dbReference type="PANTHER" id="PTHR10357">
    <property type="entry name" value="ALPHA-AMYLASE FAMILY MEMBER"/>
    <property type="match status" value="1"/>
</dbReference>
<dbReference type="SMART" id="SM00642">
    <property type="entry name" value="Aamy"/>
    <property type="match status" value="1"/>
</dbReference>
<evidence type="ECO:0000313" key="5">
    <source>
        <dbReference type="Proteomes" id="UP000587527"/>
    </source>
</evidence>
<protein>
    <submittedName>
        <fullName evidence="4">Alpha-glucosidase</fullName>
        <ecNumber evidence="4">3.2.1.20</ecNumber>
    </submittedName>
</protein>
<dbReference type="InterPro" id="IPR006047">
    <property type="entry name" value="GH13_cat_dom"/>
</dbReference>
<dbReference type="GO" id="GO:0004558">
    <property type="term" value="F:alpha-1,4-glucosidase activity"/>
    <property type="evidence" value="ECO:0007669"/>
    <property type="project" value="UniProtKB-EC"/>
</dbReference>
<name>A0A841BSR0_9ACTN</name>